<sequence length="426" mass="48529" precursor="true">MRTLLVLLLFVLRLPACFGQDAKPDASQETSSIDPKSRFEELATRYNTLQEQFYAHEPQEDEDGLKRFLENHPMNTMVADFLTLEQQSRGTRIGFSCLYHLVLEAGSVSDADFPVTKGKIAAMRILAQHYHDYPDVDTTCRSAVSGARVPASKTFLRDLIDSSGHVYVRATAMYELANYLAKEANQPAIFESKLAVMDRDDPENEARINQLERFSASLKDVDVERNRAEALSLTGQIQDDYRDELRPPRADVRTPVVVEVMRSEYDDILEAKRERIVDRLPAVHFELNHSIGQLAPPIDVDDAIGKPMSLADFHGNVVVVMFSFKGCGPCEAMYPDNRQLIEELSGQPFVFVGIQADETIETVHESLDSKTITWRVWWDRKDSNRISAQWNVREWPTTFVLDQRGVIRFRYLRGQELANAVRSLLK</sequence>
<evidence type="ECO:0000313" key="4">
    <source>
        <dbReference type="Proteomes" id="UP000319004"/>
    </source>
</evidence>
<dbReference type="GO" id="GO:0016491">
    <property type="term" value="F:oxidoreductase activity"/>
    <property type="evidence" value="ECO:0007669"/>
    <property type="project" value="InterPro"/>
</dbReference>
<gene>
    <name evidence="3" type="primary">resA_10</name>
    <name evidence="3" type="ORF">Enr13x_66310</name>
</gene>
<evidence type="ECO:0000313" key="3">
    <source>
        <dbReference type="EMBL" id="QDV46722.1"/>
    </source>
</evidence>
<dbReference type="Proteomes" id="UP000319004">
    <property type="component" value="Chromosome"/>
</dbReference>
<dbReference type="KEGG" id="snep:Enr13x_66310"/>
<dbReference type="CDD" id="cd02966">
    <property type="entry name" value="TlpA_like_family"/>
    <property type="match status" value="1"/>
</dbReference>
<dbReference type="EMBL" id="CP037423">
    <property type="protein sequence ID" value="QDV46722.1"/>
    <property type="molecule type" value="Genomic_DNA"/>
</dbReference>
<dbReference type="InterPro" id="IPR013766">
    <property type="entry name" value="Thioredoxin_domain"/>
</dbReference>
<proteinExistence type="predicted"/>
<feature type="signal peptide" evidence="1">
    <location>
        <begin position="1"/>
        <end position="18"/>
    </location>
</feature>
<keyword evidence="4" id="KW-1185">Reference proteome</keyword>
<dbReference type="InterPro" id="IPR036249">
    <property type="entry name" value="Thioredoxin-like_sf"/>
</dbReference>
<keyword evidence="1" id="KW-0732">Signal</keyword>
<organism evidence="3 4">
    <name type="scientific">Stieleria neptunia</name>
    <dbReference type="NCBI Taxonomy" id="2527979"/>
    <lineage>
        <taxon>Bacteria</taxon>
        <taxon>Pseudomonadati</taxon>
        <taxon>Planctomycetota</taxon>
        <taxon>Planctomycetia</taxon>
        <taxon>Pirellulales</taxon>
        <taxon>Pirellulaceae</taxon>
        <taxon>Stieleria</taxon>
    </lineage>
</organism>
<dbReference type="Gene3D" id="3.40.30.10">
    <property type="entry name" value="Glutaredoxin"/>
    <property type="match status" value="1"/>
</dbReference>
<dbReference type="PROSITE" id="PS51352">
    <property type="entry name" value="THIOREDOXIN_2"/>
    <property type="match status" value="1"/>
</dbReference>
<dbReference type="InterPro" id="IPR050553">
    <property type="entry name" value="Thioredoxin_ResA/DsbE_sf"/>
</dbReference>
<dbReference type="Pfam" id="PF00578">
    <property type="entry name" value="AhpC-TSA"/>
    <property type="match status" value="1"/>
</dbReference>
<name>A0A518I0T1_9BACT</name>
<evidence type="ECO:0000256" key="1">
    <source>
        <dbReference type="SAM" id="SignalP"/>
    </source>
</evidence>
<protein>
    <submittedName>
        <fullName evidence="3">Thiol-disulfide oxidoreductase ResA</fullName>
    </submittedName>
</protein>
<dbReference type="PANTHER" id="PTHR42852:SF17">
    <property type="entry name" value="THIOREDOXIN-LIKE PROTEIN HI_1115"/>
    <property type="match status" value="1"/>
</dbReference>
<dbReference type="GO" id="GO:0016209">
    <property type="term" value="F:antioxidant activity"/>
    <property type="evidence" value="ECO:0007669"/>
    <property type="project" value="InterPro"/>
</dbReference>
<accession>A0A518I0T1</accession>
<dbReference type="RefSeq" id="WP_197455487.1">
    <property type="nucleotide sequence ID" value="NZ_CP037423.1"/>
</dbReference>
<dbReference type="PANTHER" id="PTHR42852">
    <property type="entry name" value="THIOL:DISULFIDE INTERCHANGE PROTEIN DSBE"/>
    <property type="match status" value="1"/>
</dbReference>
<dbReference type="AlphaFoldDB" id="A0A518I0T1"/>
<dbReference type="SUPFAM" id="SSF52833">
    <property type="entry name" value="Thioredoxin-like"/>
    <property type="match status" value="1"/>
</dbReference>
<dbReference type="InterPro" id="IPR000866">
    <property type="entry name" value="AhpC/TSA"/>
</dbReference>
<reference evidence="3 4" key="1">
    <citation type="submission" date="2019-03" db="EMBL/GenBank/DDBJ databases">
        <title>Deep-cultivation of Planctomycetes and their phenomic and genomic characterization uncovers novel biology.</title>
        <authorList>
            <person name="Wiegand S."/>
            <person name="Jogler M."/>
            <person name="Boedeker C."/>
            <person name="Pinto D."/>
            <person name="Vollmers J."/>
            <person name="Rivas-Marin E."/>
            <person name="Kohn T."/>
            <person name="Peeters S.H."/>
            <person name="Heuer A."/>
            <person name="Rast P."/>
            <person name="Oberbeckmann S."/>
            <person name="Bunk B."/>
            <person name="Jeske O."/>
            <person name="Meyerdierks A."/>
            <person name="Storesund J.E."/>
            <person name="Kallscheuer N."/>
            <person name="Luecker S."/>
            <person name="Lage O.M."/>
            <person name="Pohl T."/>
            <person name="Merkel B.J."/>
            <person name="Hornburger P."/>
            <person name="Mueller R.-W."/>
            <person name="Bruemmer F."/>
            <person name="Labrenz M."/>
            <person name="Spormann A.M."/>
            <person name="Op den Camp H."/>
            <person name="Overmann J."/>
            <person name="Amann R."/>
            <person name="Jetten M.S.M."/>
            <person name="Mascher T."/>
            <person name="Medema M.H."/>
            <person name="Devos D.P."/>
            <person name="Kaster A.-K."/>
            <person name="Ovreas L."/>
            <person name="Rohde M."/>
            <person name="Galperin M.Y."/>
            <person name="Jogler C."/>
        </authorList>
    </citation>
    <scope>NUCLEOTIDE SEQUENCE [LARGE SCALE GENOMIC DNA]</scope>
    <source>
        <strain evidence="3 4">Enr13</strain>
    </source>
</reference>
<feature type="domain" description="Thioredoxin" evidence="2">
    <location>
        <begin position="289"/>
        <end position="426"/>
    </location>
</feature>
<evidence type="ECO:0000259" key="2">
    <source>
        <dbReference type="PROSITE" id="PS51352"/>
    </source>
</evidence>
<feature type="chain" id="PRO_5022127047" evidence="1">
    <location>
        <begin position="19"/>
        <end position="426"/>
    </location>
</feature>